<gene>
    <name evidence="1" type="ORF">H8B19_03395</name>
</gene>
<dbReference type="AlphaFoldDB" id="A0A8J6ISQ3"/>
<evidence type="ECO:0008006" key="3">
    <source>
        <dbReference type="Google" id="ProtNLM"/>
    </source>
</evidence>
<keyword evidence="2" id="KW-1185">Reference proteome</keyword>
<name>A0A8J6ISQ3_9ALTE</name>
<comment type="caution">
    <text evidence="1">The sequence shown here is derived from an EMBL/GenBank/DDBJ whole genome shotgun (WGS) entry which is preliminary data.</text>
</comment>
<reference evidence="1" key="1">
    <citation type="journal article" date="2018" name="Int. J. Syst. Evol. Microbiol.">
        <title>Neptunicella marina gen. nov., sp. nov., isolated from surface seawater.</title>
        <authorList>
            <person name="Liu X."/>
            <person name="Lai Q."/>
            <person name="Du Y."/>
            <person name="Zhang X."/>
            <person name="Liu Z."/>
            <person name="Sun F."/>
            <person name="Shao Z."/>
        </authorList>
    </citation>
    <scope>NUCLEOTIDE SEQUENCE</scope>
    <source>
        <strain evidence="1">S27-2</strain>
    </source>
</reference>
<sequence length="95" mass="11079">MQDNQSYLYQLCQQLNQKGLKPSVGLLKSKSQRAIPMKDIIRCIQHWKNDSDAILKTEISSDTEQAPQELNLEQRVEQLEQQVSMLKQHIDKLSR</sequence>
<dbReference type="RefSeq" id="WP_186505375.1">
    <property type="nucleotide sequence ID" value="NZ_JACNEP010000002.1"/>
</dbReference>
<dbReference type="EMBL" id="JACNEP010000002">
    <property type="protein sequence ID" value="MBC3764906.1"/>
    <property type="molecule type" value="Genomic_DNA"/>
</dbReference>
<protein>
    <recommendedName>
        <fullName evidence="3">KfrA N-terminal DNA-binding domain-containing protein</fullName>
    </recommendedName>
</protein>
<proteinExistence type="predicted"/>
<accession>A0A8J6ISQ3</accession>
<dbReference type="Proteomes" id="UP000601768">
    <property type="component" value="Unassembled WGS sequence"/>
</dbReference>
<evidence type="ECO:0000313" key="1">
    <source>
        <dbReference type="EMBL" id="MBC3764906.1"/>
    </source>
</evidence>
<reference evidence="1" key="2">
    <citation type="submission" date="2020-08" db="EMBL/GenBank/DDBJ databases">
        <authorList>
            <person name="Lai Q."/>
        </authorList>
    </citation>
    <scope>NUCLEOTIDE SEQUENCE</scope>
    <source>
        <strain evidence="1">S27-2</strain>
    </source>
</reference>
<evidence type="ECO:0000313" key="2">
    <source>
        <dbReference type="Proteomes" id="UP000601768"/>
    </source>
</evidence>
<organism evidence="1 2">
    <name type="scientific">Neptunicella marina</name>
    <dbReference type="NCBI Taxonomy" id="2125989"/>
    <lineage>
        <taxon>Bacteria</taxon>
        <taxon>Pseudomonadati</taxon>
        <taxon>Pseudomonadota</taxon>
        <taxon>Gammaproteobacteria</taxon>
        <taxon>Alteromonadales</taxon>
        <taxon>Alteromonadaceae</taxon>
        <taxon>Neptunicella</taxon>
    </lineage>
</organism>